<protein>
    <submittedName>
        <fullName evidence="1">Uncharacterized protein</fullName>
    </submittedName>
</protein>
<reference evidence="1" key="1">
    <citation type="submission" date="2020-12" db="EMBL/GenBank/DDBJ databases">
        <title>The genome sequence of Inhella sp. 1Y17.</title>
        <authorList>
            <person name="Liu Y."/>
        </authorList>
    </citation>
    <scope>NUCLEOTIDE SEQUENCE</scope>
    <source>
        <strain evidence="1">1Y17</strain>
    </source>
</reference>
<comment type="caution">
    <text evidence="1">The sequence shown here is derived from an EMBL/GenBank/DDBJ whole genome shotgun (WGS) entry which is preliminary data.</text>
</comment>
<dbReference type="RefSeq" id="WP_198113005.1">
    <property type="nucleotide sequence ID" value="NZ_JAEDAK010000019.1"/>
</dbReference>
<organism evidence="1 2">
    <name type="scientific">Inhella proteolytica</name>
    <dbReference type="NCBI Taxonomy" id="2795029"/>
    <lineage>
        <taxon>Bacteria</taxon>
        <taxon>Pseudomonadati</taxon>
        <taxon>Pseudomonadota</taxon>
        <taxon>Betaproteobacteria</taxon>
        <taxon>Burkholderiales</taxon>
        <taxon>Sphaerotilaceae</taxon>
        <taxon>Inhella</taxon>
    </lineage>
</organism>
<dbReference type="AlphaFoldDB" id="A0A931J807"/>
<name>A0A931J807_9BURK</name>
<dbReference type="EMBL" id="JAEDAK010000019">
    <property type="protein sequence ID" value="MBH9579239.1"/>
    <property type="molecule type" value="Genomic_DNA"/>
</dbReference>
<evidence type="ECO:0000313" key="1">
    <source>
        <dbReference type="EMBL" id="MBH9579239.1"/>
    </source>
</evidence>
<gene>
    <name evidence="1" type="ORF">I7X39_20280</name>
</gene>
<dbReference type="Proteomes" id="UP000613266">
    <property type="component" value="Unassembled WGS sequence"/>
</dbReference>
<proteinExistence type="predicted"/>
<sequence length="119" mass="13058">MTKVVRGVVFALLEDKEHEGEARVWVRDAATDYWFSLSRAADSDTIELMVSDQLTYVGSDLRVALSPSAINVAIGDSAATLDGHREYLIEFHPESHDVATVGSVLKVIFRGQPGLQLDI</sequence>
<evidence type="ECO:0000313" key="2">
    <source>
        <dbReference type="Proteomes" id="UP000613266"/>
    </source>
</evidence>
<accession>A0A931J807</accession>
<keyword evidence="2" id="KW-1185">Reference proteome</keyword>